<name>A0A1I8G6L4_9PLAT</name>
<accession>A0A1I8G6L4</accession>
<proteinExistence type="predicted"/>
<evidence type="ECO:0000313" key="2">
    <source>
        <dbReference type="WBParaSite" id="maker-uti_cns_0000903-snap-gene-0.15-mRNA-1"/>
    </source>
</evidence>
<sequence length="30" mass="3513">MVRDKTGGGVQTLGHRRCNLQRVQFVVYFF</sequence>
<dbReference type="Proteomes" id="UP000095280">
    <property type="component" value="Unplaced"/>
</dbReference>
<protein>
    <submittedName>
        <fullName evidence="2">Uncharacterized protein</fullName>
    </submittedName>
</protein>
<dbReference type="WBParaSite" id="maker-uti_cns_0000903-snap-gene-0.15-mRNA-1">
    <property type="protein sequence ID" value="maker-uti_cns_0000903-snap-gene-0.15-mRNA-1"/>
    <property type="gene ID" value="maker-uti_cns_0000903-snap-gene-0.15"/>
</dbReference>
<keyword evidence="1" id="KW-1185">Reference proteome</keyword>
<organism evidence="1 2">
    <name type="scientific">Macrostomum lignano</name>
    <dbReference type="NCBI Taxonomy" id="282301"/>
    <lineage>
        <taxon>Eukaryota</taxon>
        <taxon>Metazoa</taxon>
        <taxon>Spiralia</taxon>
        <taxon>Lophotrochozoa</taxon>
        <taxon>Platyhelminthes</taxon>
        <taxon>Rhabditophora</taxon>
        <taxon>Macrostomorpha</taxon>
        <taxon>Macrostomida</taxon>
        <taxon>Macrostomidae</taxon>
        <taxon>Macrostomum</taxon>
    </lineage>
</organism>
<evidence type="ECO:0000313" key="1">
    <source>
        <dbReference type="Proteomes" id="UP000095280"/>
    </source>
</evidence>
<reference evidence="2" key="1">
    <citation type="submission" date="2016-11" db="UniProtKB">
        <authorList>
            <consortium name="WormBaseParasite"/>
        </authorList>
    </citation>
    <scope>IDENTIFICATION</scope>
</reference>
<dbReference type="AlphaFoldDB" id="A0A1I8G6L4"/>